<proteinExistence type="predicted"/>
<reference evidence="2 3" key="1">
    <citation type="submission" date="2023-11" db="EMBL/GenBank/DDBJ databases">
        <title>Winogradskyella pelagius sp. nov., isolated from coastal sediment.</title>
        <authorList>
            <person name="Li F."/>
        </authorList>
    </citation>
    <scope>NUCLEOTIDE SEQUENCE [LARGE SCALE GENOMIC DNA]</scope>
    <source>
        <strain evidence="2 3">KCTC 23502</strain>
    </source>
</reference>
<keyword evidence="3" id="KW-1185">Reference proteome</keyword>
<protein>
    <submittedName>
        <fullName evidence="2">DUF4136 domain-containing protein</fullName>
    </submittedName>
</protein>
<comment type="caution">
    <text evidence="2">The sequence shown here is derived from an EMBL/GenBank/DDBJ whole genome shotgun (WGS) entry which is preliminary data.</text>
</comment>
<evidence type="ECO:0000313" key="2">
    <source>
        <dbReference type="EMBL" id="MDY2586838.1"/>
    </source>
</evidence>
<gene>
    <name evidence="2" type="ORF">SNF14_05770</name>
</gene>
<dbReference type="PROSITE" id="PS51257">
    <property type="entry name" value="PROKAR_LIPOPROTEIN"/>
    <property type="match status" value="1"/>
</dbReference>
<name>A0ABU5EKN7_9FLAO</name>
<organism evidence="2 3">
    <name type="scientific">Winogradskyella aquimaris</name>
    <dbReference type="NCBI Taxonomy" id="864074"/>
    <lineage>
        <taxon>Bacteria</taxon>
        <taxon>Pseudomonadati</taxon>
        <taxon>Bacteroidota</taxon>
        <taxon>Flavobacteriia</taxon>
        <taxon>Flavobacteriales</taxon>
        <taxon>Flavobacteriaceae</taxon>
        <taxon>Winogradskyella</taxon>
    </lineage>
</organism>
<evidence type="ECO:0000313" key="3">
    <source>
        <dbReference type="Proteomes" id="UP001285855"/>
    </source>
</evidence>
<dbReference type="Proteomes" id="UP001285855">
    <property type="component" value="Unassembled WGS sequence"/>
</dbReference>
<dbReference type="RefSeq" id="WP_320555214.1">
    <property type="nucleotide sequence ID" value="NZ_JAXDAE010000004.1"/>
</dbReference>
<evidence type="ECO:0000259" key="1">
    <source>
        <dbReference type="Pfam" id="PF13590"/>
    </source>
</evidence>
<dbReference type="Pfam" id="PF13590">
    <property type="entry name" value="DUF4136"/>
    <property type="match status" value="1"/>
</dbReference>
<accession>A0ABU5EKN7</accession>
<dbReference type="EMBL" id="JAXDAE010000004">
    <property type="protein sequence ID" value="MDY2586838.1"/>
    <property type="molecule type" value="Genomic_DNA"/>
</dbReference>
<dbReference type="InterPro" id="IPR025411">
    <property type="entry name" value="DUF4136"/>
</dbReference>
<feature type="domain" description="DUF4136" evidence="1">
    <location>
        <begin position="26"/>
        <end position="175"/>
    </location>
</feature>
<sequence length="176" mass="19982">MSSKTLFTTFILSLILFSCSSTKIMSDYDESVNFKNYKTYNFSSETDKLPIDDIVKSRLINSISSNLDNKGFVQSDNPDFLVDLDVKTKNKRDYSNTNVNVSTTFGKRWRFRTGVGKTFSKEINYTEGTLLINIIDNKKKQLIWKGSGTDVVKDKNLNSSVISEAINKILSSFPPR</sequence>
<dbReference type="Gene3D" id="3.30.160.670">
    <property type="match status" value="1"/>
</dbReference>